<evidence type="ECO:0000256" key="1">
    <source>
        <dbReference type="SAM" id="Phobius"/>
    </source>
</evidence>
<keyword evidence="1" id="KW-1133">Transmembrane helix</keyword>
<dbReference type="Proteomes" id="UP001159179">
    <property type="component" value="Unassembled WGS sequence"/>
</dbReference>
<feature type="transmembrane region" description="Helical" evidence="1">
    <location>
        <begin position="72"/>
        <end position="93"/>
    </location>
</feature>
<protein>
    <submittedName>
        <fullName evidence="2">Uncharacterized protein</fullName>
    </submittedName>
</protein>
<proteinExistence type="predicted"/>
<organism evidence="2 3">
    <name type="scientific">Heyndrickxia oleronia</name>
    <dbReference type="NCBI Taxonomy" id="38875"/>
    <lineage>
        <taxon>Bacteria</taxon>
        <taxon>Bacillati</taxon>
        <taxon>Bacillota</taxon>
        <taxon>Bacilli</taxon>
        <taxon>Bacillales</taxon>
        <taxon>Bacillaceae</taxon>
        <taxon>Heyndrickxia</taxon>
    </lineage>
</organism>
<dbReference type="RefSeq" id="WP_280617300.1">
    <property type="nucleotide sequence ID" value="NZ_JAROYP010000009.1"/>
</dbReference>
<sequence length="201" mass="22996">MRFLNSSIAAILTGLFCFNIIFTTYTIVTKPTPGAADELGFIILLVILTPVLMILFLIVFYRFYERINMKGLLFGVITGLWLREVLEVIQGFFYLSDQLNNTIRVINSPYLLLMIIILSLIFVRTSYKWLNLNSFTIGATIGFVFSYIIVLLLRKINNSLTSYYYFNSSEILIVVLSVLITSILGIIFGKMNEKKIKIKQA</sequence>
<evidence type="ECO:0000313" key="3">
    <source>
        <dbReference type="Proteomes" id="UP001159179"/>
    </source>
</evidence>
<reference evidence="2" key="1">
    <citation type="submission" date="2023-03" db="EMBL/GenBank/DDBJ databases">
        <title>Bacterial isolates from washroom surfaces on a university campus.</title>
        <authorList>
            <person name="Holman D.B."/>
            <person name="Gzyl K.E."/>
            <person name="Taheri A.E."/>
        </authorList>
    </citation>
    <scope>NUCLEOTIDE SEQUENCE</scope>
    <source>
        <strain evidence="2">RD03</strain>
    </source>
</reference>
<comment type="caution">
    <text evidence="2">The sequence shown here is derived from an EMBL/GenBank/DDBJ whole genome shotgun (WGS) entry which is preliminary data.</text>
</comment>
<feature type="transmembrane region" description="Helical" evidence="1">
    <location>
        <begin position="105"/>
        <end position="123"/>
    </location>
</feature>
<feature type="transmembrane region" description="Helical" evidence="1">
    <location>
        <begin position="39"/>
        <end position="60"/>
    </location>
</feature>
<dbReference type="AlphaFoldDB" id="A0AAW6SYF0"/>
<keyword evidence="1" id="KW-0472">Membrane</keyword>
<name>A0AAW6SYF0_9BACI</name>
<feature type="transmembrane region" description="Helical" evidence="1">
    <location>
        <begin position="7"/>
        <end position="27"/>
    </location>
</feature>
<evidence type="ECO:0000313" key="2">
    <source>
        <dbReference type="EMBL" id="MDH5162338.1"/>
    </source>
</evidence>
<feature type="transmembrane region" description="Helical" evidence="1">
    <location>
        <begin position="165"/>
        <end position="189"/>
    </location>
</feature>
<accession>A0AAW6SYF0</accession>
<keyword evidence="1" id="KW-0812">Transmembrane</keyword>
<gene>
    <name evidence="2" type="ORF">P5X88_15490</name>
</gene>
<dbReference type="EMBL" id="JAROYP010000009">
    <property type="protein sequence ID" value="MDH5162338.1"/>
    <property type="molecule type" value="Genomic_DNA"/>
</dbReference>
<feature type="transmembrane region" description="Helical" evidence="1">
    <location>
        <begin position="135"/>
        <end position="153"/>
    </location>
</feature>